<dbReference type="RefSeq" id="WP_012161455.1">
    <property type="nucleotide sequence ID" value="NC_009925.1"/>
</dbReference>
<dbReference type="AlphaFoldDB" id="B0BYJ2"/>
<feature type="region of interest" description="Disordered" evidence="1">
    <location>
        <begin position="119"/>
        <end position="140"/>
    </location>
</feature>
<gene>
    <name evidence="2" type="ordered locus">AM1_0833</name>
</gene>
<name>B0BYJ2_ACAM1</name>
<dbReference type="Proteomes" id="UP000000268">
    <property type="component" value="Chromosome"/>
</dbReference>
<organism evidence="2 3">
    <name type="scientific">Acaryochloris marina (strain MBIC 11017)</name>
    <dbReference type="NCBI Taxonomy" id="329726"/>
    <lineage>
        <taxon>Bacteria</taxon>
        <taxon>Bacillati</taxon>
        <taxon>Cyanobacteriota</taxon>
        <taxon>Cyanophyceae</taxon>
        <taxon>Acaryochloridales</taxon>
        <taxon>Acaryochloridaceae</taxon>
        <taxon>Acaryochloris</taxon>
    </lineage>
</organism>
<proteinExistence type="predicted"/>
<dbReference type="KEGG" id="amr:AM1_0833"/>
<keyword evidence="3" id="KW-1185">Reference proteome</keyword>
<dbReference type="Pfam" id="PF11578">
    <property type="entry name" value="DUF3237"/>
    <property type="match status" value="1"/>
</dbReference>
<accession>B0BYJ2</accession>
<evidence type="ECO:0000313" key="2">
    <source>
        <dbReference type="EMBL" id="ABW25877.1"/>
    </source>
</evidence>
<dbReference type="Gene3D" id="2.40.160.20">
    <property type="match status" value="1"/>
</dbReference>
<sequence>MEVCHDGLKLWYGTEDAPASESFVAARQGISITVGVYPLHLANKVTVYYRSDKNRLVRSTTGVLCHSDYVTGKQYFSVHFPSLLEPQKVEYLVTLSCAGRQVPKVGNTQQFSSSFIINDSPSSLTSPQSTPKTPLHESLPHHRFPCSLNYLGTVQVRLQEPPDIIGETPEGLRVNWSIKTGQVNGPKLNAIFGSHGGDHMTIRHDGVGIVGAYATLQTVDGALIQTRYSGVFELGQKGYQNFLKQQWPNAPPLRVTPRFLTEHPQYQWLNRLQCIGIGEVQMSDLLVIYDLYAL</sequence>
<feature type="compositionally biased region" description="Low complexity" evidence="1">
    <location>
        <begin position="119"/>
        <end position="133"/>
    </location>
</feature>
<dbReference type="PANTHER" id="PTHR37315">
    <property type="entry name" value="UPF0311 PROTEIN BLR7842"/>
    <property type="match status" value="1"/>
</dbReference>
<dbReference type="OrthoDB" id="572332at2"/>
<evidence type="ECO:0000313" key="3">
    <source>
        <dbReference type="Proteomes" id="UP000000268"/>
    </source>
</evidence>
<dbReference type="eggNOG" id="ENOG5030M6K">
    <property type="taxonomic scope" value="Bacteria"/>
</dbReference>
<dbReference type="HOGENOM" id="CLU_945347_0_0_3"/>
<dbReference type="STRING" id="329726.AM1_0833"/>
<dbReference type="InterPro" id="IPR020915">
    <property type="entry name" value="UPF0311"/>
</dbReference>
<protein>
    <submittedName>
        <fullName evidence="2">Uncharacterized protein</fullName>
    </submittedName>
</protein>
<dbReference type="EMBL" id="CP000828">
    <property type="protein sequence ID" value="ABW25877.1"/>
    <property type="molecule type" value="Genomic_DNA"/>
</dbReference>
<reference evidence="2 3" key="1">
    <citation type="journal article" date="2008" name="Proc. Natl. Acad. Sci. U.S.A.">
        <title>Niche adaptation and genome expansion in the chlorophyll d-producing cyanobacterium Acaryochloris marina.</title>
        <authorList>
            <person name="Swingley W.D."/>
            <person name="Chen M."/>
            <person name="Cheung P.C."/>
            <person name="Conrad A.L."/>
            <person name="Dejesa L.C."/>
            <person name="Hao J."/>
            <person name="Honchak B.M."/>
            <person name="Karbach L.E."/>
            <person name="Kurdoglu A."/>
            <person name="Lahiri S."/>
            <person name="Mastrian S.D."/>
            <person name="Miyashita H."/>
            <person name="Page L."/>
            <person name="Ramakrishna P."/>
            <person name="Satoh S."/>
            <person name="Sattley W.M."/>
            <person name="Shimada Y."/>
            <person name="Taylor H.L."/>
            <person name="Tomo T."/>
            <person name="Tsuchiya T."/>
            <person name="Wang Z.T."/>
            <person name="Raymond J."/>
            <person name="Mimuro M."/>
            <person name="Blankenship R.E."/>
            <person name="Touchman J.W."/>
        </authorList>
    </citation>
    <scope>NUCLEOTIDE SEQUENCE [LARGE SCALE GENOMIC DNA]</scope>
    <source>
        <strain evidence="3">MBIC 11017</strain>
    </source>
</reference>
<dbReference type="PANTHER" id="PTHR37315:SF1">
    <property type="entry name" value="UPF0311 PROTEIN BLR7842"/>
    <property type="match status" value="1"/>
</dbReference>
<evidence type="ECO:0000256" key="1">
    <source>
        <dbReference type="SAM" id="MobiDB-lite"/>
    </source>
</evidence>